<evidence type="ECO:0008006" key="2">
    <source>
        <dbReference type="Google" id="ProtNLM"/>
    </source>
</evidence>
<evidence type="ECO:0000313" key="1">
    <source>
        <dbReference type="EMBL" id="SUZ79627.1"/>
    </source>
</evidence>
<name>A0A381QNY1_9ZZZZ</name>
<dbReference type="EMBL" id="UINC01001394">
    <property type="protein sequence ID" value="SUZ79627.1"/>
    <property type="molecule type" value="Genomic_DNA"/>
</dbReference>
<gene>
    <name evidence="1" type="ORF">METZ01_LOCUS32481</name>
</gene>
<dbReference type="AlphaFoldDB" id="A0A381QNY1"/>
<reference evidence="1" key="1">
    <citation type="submission" date="2018-05" db="EMBL/GenBank/DDBJ databases">
        <authorList>
            <person name="Lanie J.A."/>
            <person name="Ng W.-L."/>
            <person name="Kazmierczak K.M."/>
            <person name="Andrzejewski T.M."/>
            <person name="Davidsen T.M."/>
            <person name="Wayne K.J."/>
            <person name="Tettelin H."/>
            <person name="Glass J.I."/>
            <person name="Rusch D."/>
            <person name="Podicherti R."/>
            <person name="Tsui H.-C.T."/>
            <person name="Winkler M.E."/>
        </authorList>
    </citation>
    <scope>NUCLEOTIDE SEQUENCE</scope>
</reference>
<proteinExistence type="predicted"/>
<accession>A0A381QNY1</accession>
<protein>
    <recommendedName>
        <fullName evidence="2">PKD domain-containing protein</fullName>
    </recommendedName>
</protein>
<organism evidence="1">
    <name type="scientific">marine metagenome</name>
    <dbReference type="NCBI Taxonomy" id="408172"/>
    <lineage>
        <taxon>unclassified sequences</taxon>
        <taxon>metagenomes</taxon>
        <taxon>ecological metagenomes</taxon>
    </lineage>
</organism>
<sequence>VSSLLKSTAIMLLACWASNALLVSAQSTSLNPFNDATLRPHGQHVIPLFEGWFPNDDGSYTLCFGYFNMNTEEQVEVPLGDANRIEPAEFDGAQPTHFDPVPAPELTRPYRHHWCVFSVEVPSDFGRKDVIWTLETQGDELSVPGSLLPSYVLDETETSGRDAVAPYLSLNDNPPNFRGRRGLWEGPRQARVGEPLSLIARVRHPEAGTWIYWTLHQGPNSVEFSQAETTLNAADGAATTTATFYEPGSYVLRVQVINDTERPSEPAYGFEFYCCWTNGYVRVNVTE</sequence>
<feature type="non-terminal residue" evidence="1">
    <location>
        <position position="1"/>
    </location>
</feature>